<dbReference type="EMBL" id="JBBPBN010000006">
    <property type="protein sequence ID" value="KAK9035318.1"/>
    <property type="molecule type" value="Genomic_DNA"/>
</dbReference>
<keyword evidence="1" id="KW-0812">Transmembrane</keyword>
<evidence type="ECO:0000313" key="3">
    <source>
        <dbReference type="Proteomes" id="UP001396334"/>
    </source>
</evidence>
<name>A0ABR2TDR5_9ROSI</name>
<evidence type="ECO:0000313" key="2">
    <source>
        <dbReference type="EMBL" id="KAK9035318.1"/>
    </source>
</evidence>
<gene>
    <name evidence="2" type="ORF">V6N11_077360</name>
</gene>
<organism evidence="2 3">
    <name type="scientific">Hibiscus sabdariffa</name>
    <name type="common">roselle</name>
    <dbReference type="NCBI Taxonomy" id="183260"/>
    <lineage>
        <taxon>Eukaryota</taxon>
        <taxon>Viridiplantae</taxon>
        <taxon>Streptophyta</taxon>
        <taxon>Embryophyta</taxon>
        <taxon>Tracheophyta</taxon>
        <taxon>Spermatophyta</taxon>
        <taxon>Magnoliopsida</taxon>
        <taxon>eudicotyledons</taxon>
        <taxon>Gunneridae</taxon>
        <taxon>Pentapetalae</taxon>
        <taxon>rosids</taxon>
        <taxon>malvids</taxon>
        <taxon>Malvales</taxon>
        <taxon>Malvaceae</taxon>
        <taxon>Malvoideae</taxon>
        <taxon>Hibiscus</taxon>
    </lineage>
</organism>
<sequence>MLETDNKEVTNICNGLFLILANSILVSTIHDLLKLSWQVRLRHGCRTQNEVANKLVSLDQQHMLQERTFVVPPGPVVELVAVEQQRWEERRMAGASGI</sequence>
<keyword evidence="1" id="KW-0472">Membrane</keyword>
<reference evidence="2 3" key="1">
    <citation type="journal article" date="2024" name="G3 (Bethesda)">
        <title>Genome assembly of Hibiscus sabdariffa L. provides insights into metabolisms of medicinal natural products.</title>
        <authorList>
            <person name="Kim T."/>
        </authorList>
    </citation>
    <scope>NUCLEOTIDE SEQUENCE [LARGE SCALE GENOMIC DNA]</scope>
    <source>
        <strain evidence="2">TK-2024</strain>
        <tissue evidence="2">Old leaves</tissue>
    </source>
</reference>
<accession>A0ABR2TDR5</accession>
<proteinExistence type="predicted"/>
<keyword evidence="3" id="KW-1185">Reference proteome</keyword>
<evidence type="ECO:0000256" key="1">
    <source>
        <dbReference type="SAM" id="Phobius"/>
    </source>
</evidence>
<keyword evidence="1" id="KW-1133">Transmembrane helix</keyword>
<protein>
    <recommendedName>
        <fullName evidence="4">RNase H type-1 domain-containing protein</fullName>
    </recommendedName>
</protein>
<dbReference type="Proteomes" id="UP001396334">
    <property type="component" value="Unassembled WGS sequence"/>
</dbReference>
<evidence type="ECO:0008006" key="4">
    <source>
        <dbReference type="Google" id="ProtNLM"/>
    </source>
</evidence>
<feature type="transmembrane region" description="Helical" evidence="1">
    <location>
        <begin position="15"/>
        <end position="33"/>
    </location>
</feature>
<comment type="caution">
    <text evidence="2">The sequence shown here is derived from an EMBL/GenBank/DDBJ whole genome shotgun (WGS) entry which is preliminary data.</text>
</comment>